<reference evidence="10" key="1">
    <citation type="submission" date="2025-08" db="UniProtKB">
        <authorList>
            <consortium name="RefSeq"/>
        </authorList>
    </citation>
    <scope>IDENTIFICATION</scope>
    <source>
        <tissue evidence="10">Sperm</tissue>
    </source>
</reference>
<dbReference type="PROSITE" id="PS50240">
    <property type="entry name" value="TRYPSIN_DOM"/>
    <property type="match status" value="1"/>
</dbReference>
<dbReference type="InterPro" id="IPR018114">
    <property type="entry name" value="TRYPSIN_HIS"/>
</dbReference>
<dbReference type="InterPro" id="IPR001314">
    <property type="entry name" value="Peptidase_S1A"/>
</dbReference>
<evidence type="ECO:0000313" key="9">
    <source>
        <dbReference type="Proteomes" id="UP001318040"/>
    </source>
</evidence>
<dbReference type="PANTHER" id="PTHR24264">
    <property type="entry name" value="TRYPSIN-RELATED"/>
    <property type="match status" value="1"/>
</dbReference>
<dbReference type="InterPro" id="IPR050127">
    <property type="entry name" value="Serine_Proteases_S1"/>
</dbReference>
<dbReference type="FunFam" id="2.40.10.10:FF:000077">
    <property type="entry name" value="Predicted protein"/>
    <property type="match status" value="1"/>
</dbReference>
<evidence type="ECO:0000313" key="10">
    <source>
        <dbReference type="RefSeq" id="XP_032801376.1"/>
    </source>
</evidence>
<dbReference type="SUPFAM" id="SSF50494">
    <property type="entry name" value="Trypsin-like serine proteases"/>
    <property type="match status" value="1"/>
</dbReference>
<sequence>MEVTATAMLSVAAVCTCVCPPALAVGTPRPGSPRIVGGYEVPPYSIKYQASLQRPRGSHFCGGSLVGRQWVVTAAHCNLRLPIIRVVLGESSISKLEGREQFFRAVRTIPHPFYNSRTEDNDIMLLKLNRPATLNAFVGTVGLAEPGSWPGPGTLCRVSGWGLTSSLGRATADRLRAVRVPLVPSAQCNSTLAYNGLITHSMVCAGYRSGGKDSCQGDSGGPLVCGGRLFGVVSWGNSCADSRYPGVYSSIARFRYWIEMTIVRDARRRSRW</sequence>
<dbReference type="CDD" id="cd00190">
    <property type="entry name" value="Tryp_SPc"/>
    <property type="match status" value="1"/>
</dbReference>
<gene>
    <name evidence="10" type="primary">LOC116938368</name>
</gene>
<evidence type="ECO:0000256" key="3">
    <source>
        <dbReference type="ARBA" id="ARBA00022801"/>
    </source>
</evidence>
<dbReference type="SMART" id="SM00020">
    <property type="entry name" value="Tryp_SPc"/>
    <property type="match status" value="1"/>
</dbReference>
<dbReference type="PRINTS" id="PR00722">
    <property type="entry name" value="CHYMOTRYPSIN"/>
</dbReference>
<feature type="domain" description="Peptidase S1" evidence="8">
    <location>
        <begin position="35"/>
        <end position="263"/>
    </location>
</feature>
<evidence type="ECO:0000259" key="8">
    <source>
        <dbReference type="PROSITE" id="PS50240"/>
    </source>
</evidence>
<keyword evidence="7" id="KW-0732">Signal</keyword>
<protein>
    <submittedName>
        <fullName evidence="10">Trypsin-3-like</fullName>
    </submittedName>
</protein>
<dbReference type="GO" id="GO:0005615">
    <property type="term" value="C:extracellular space"/>
    <property type="evidence" value="ECO:0007669"/>
    <property type="project" value="TreeGrafter"/>
</dbReference>
<dbReference type="GeneID" id="116938368"/>
<comment type="similarity">
    <text evidence="1">Belongs to the peptidase S1 family.</text>
</comment>
<evidence type="ECO:0000256" key="5">
    <source>
        <dbReference type="ARBA" id="ARBA00023157"/>
    </source>
</evidence>
<feature type="chain" id="PRO_5042485458" evidence="7">
    <location>
        <begin position="25"/>
        <end position="272"/>
    </location>
</feature>
<dbReference type="InterPro" id="IPR001254">
    <property type="entry name" value="Trypsin_dom"/>
</dbReference>
<dbReference type="PROSITE" id="PS00134">
    <property type="entry name" value="TRYPSIN_HIS"/>
    <property type="match status" value="1"/>
</dbReference>
<dbReference type="Gene3D" id="2.40.10.10">
    <property type="entry name" value="Trypsin-like serine proteases"/>
    <property type="match status" value="1"/>
</dbReference>
<feature type="signal peptide" evidence="7">
    <location>
        <begin position="1"/>
        <end position="24"/>
    </location>
</feature>
<evidence type="ECO:0000256" key="6">
    <source>
        <dbReference type="RuleBase" id="RU363034"/>
    </source>
</evidence>
<dbReference type="PANTHER" id="PTHR24264:SF20">
    <property type="entry name" value="TRYPSIN-LIKE"/>
    <property type="match status" value="1"/>
</dbReference>
<dbReference type="AlphaFoldDB" id="A0AAJ7SMI4"/>
<keyword evidence="3 6" id="KW-0378">Hydrolase</keyword>
<dbReference type="InterPro" id="IPR033116">
    <property type="entry name" value="TRYPSIN_SER"/>
</dbReference>
<dbReference type="PROSITE" id="PS00135">
    <property type="entry name" value="TRYPSIN_SER"/>
    <property type="match status" value="1"/>
</dbReference>
<proteinExistence type="inferred from homology"/>
<evidence type="ECO:0000256" key="2">
    <source>
        <dbReference type="ARBA" id="ARBA00022670"/>
    </source>
</evidence>
<dbReference type="Pfam" id="PF00089">
    <property type="entry name" value="Trypsin"/>
    <property type="match status" value="1"/>
</dbReference>
<dbReference type="KEGG" id="pmrn:116938368"/>
<dbReference type="GO" id="GO:0006508">
    <property type="term" value="P:proteolysis"/>
    <property type="evidence" value="ECO:0007669"/>
    <property type="project" value="UniProtKB-KW"/>
</dbReference>
<dbReference type="InterPro" id="IPR043504">
    <property type="entry name" value="Peptidase_S1_PA_chymotrypsin"/>
</dbReference>
<dbReference type="Proteomes" id="UP001318040">
    <property type="component" value="Unplaced"/>
</dbReference>
<name>A0AAJ7SMI4_PETMA</name>
<keyword evidence="9" id="KW-1185">Reference proteome</keyword>
<evidence type="ECO:0000256" key="7">
    <source>
        <dbReference type="SAM" id="SignalP"/>
    </source>
</evidence>
<keyword evidence="5" id="KW-1015">Disulfide bond</keyword>
<keyword evidence="4 6" id="KW-0720">Serine protease</keyword>
<dbReference type="GO" id="GO:0004252">
    <property type="term" value="F:serine-type endopeptidase activity"/>
    <property type="evidence" value="ECO:0007669"/>
    <property type="project" value="InterPro"/>
</dbReference>
<accession>A0AAJ7SMI4</accession>
<dbReference type="RefSeq" id="XP_032801376.1">
    <property type="nucleotide sequence ID" value="XM_032945485.1"/>
</dbReference>
<organism evidence="9 10">
    <name type="scientific">Petromyzon marinus</name>
    <name type="common">Sea lamprey</name>
    <dbReference type="NCBI Taxonomy" id="7757"/>
    <lineage>
        <taxon>Eukaryota</taxon>
        <taxon>Metazoa</taxon>
        <taxon>Chordata</taxon>
        <taxon>Craniata</taxon>
        <taxon>Vertebrata</taxon>
        <taxon>Cyclostomata</taxon>
        <taxon>Hyperoartia</taxon>
        <taxon>Petromyzontiformes</taxon>
        <taxon>Petromyzontidae</taxon>
        <taxon>Petromyzon</taxon>
    </lineage>
</organism>
<keyword evidence="2 6" id="KW-0645">Protease</keyword>
<evidence type="ECO:0000256" key="4">
    <source>
        <dbReference type="ARBA" id="ARBA00022825"/>
    </source>
</evidence>
<dbReference type="InterPro" id="IPR009003">
    <property type="entry name" value="Peptidase_S1_PA"/>
</dbReference>
<evidence type="ECO:0000256" key="1">
    <source>
        <dbReference type="ARBA" id="ARBA00007664"/>
    </source>
</evidence>